<feature type="transmembrane region" description="Helical" evidence="5">
    <location>
        <begin position="279"/>
        <end position="305"/>
    </location>
</feature>
<keyword evidence="8" id="KW-1185">Reference proteome</keyword>
<feature type="transmembrane region" description="Helical" evidence="5">
    <location>
        <begin position="225"/>
        <end position="243"/>
    </location>
</feature>
<feature type="transmembrane region" description="Helical" evidence="5">
    <location>
        <begin position="89"/>
        <end position="107"/>
    </location>
</feature>
<protein>
    <submittedName>
        <fullName evidence="7">FUSC family protein</fullName>
    </submittedName>
</protein>
<feature type="transmembrane region" description="Helical" evidence="5">
    <location>
        <begin position="161"/>
        <end position="185"/>
    </location>
</feature>
<sequence length="380" mass="37959">MPASLAQQLGPTYRALRHAVRPTTWRGALNGDLRKAGVAVPLRVGAAVALMFVLGGLTGHHDVAGFAALGALVAAFCRPDPYPVRVGRLVVLSIMIISSIAAGAALGASSASAAVSVVVIALIAGAAAFFVSALHIVGPGAVVFVFGAVGAEAFARTTGDVAHAVLACAIGTVTGMIAALAPWLLNLTWRAATGRPAATTGSHPARRESIAVTLLRAPHSTLVTSSARITIAGALGAAVALAFGLPHYMWAAMGAVATMQGVAYHVAVHRGVQRLLGNIGGALLAAGLLALPLGYWGTAAAIVVFQVCAEIASTVNYALTSLAVTPMALLLTGIGAGLTPAAAVDRVLDTLVGVVVGIVVGALTISGTDSEHLRTAGDQP</sequence>
<name>A0A6N4WET2_9MYCO</name>
<dbReference type="GO" id="GO:0016020">
    <property type="term" value="C:membrane"/>
    <property type="evidence" value="ECO:0007669"/>
    <property type="project" value="UniProtKB-SubCell"/>
</dbReference>
<feature type="transmembrane region" description="Helical" evidence="5">
    <location>
        <begin position="113"/>
        <end position="131"/>
    </location>
</feature>
<proteinExistence type="predicted"/>
<evidence type="ECO:0000313" key="8">
    <source>
        <dbReference type="Proteomes" id="UP000467249"/>
    </source>
</evidence>
<dbReference type="AlphaFoldDB" id="A0A6N4WET2"/>
<accession>A0A6N4WET2</accession>
<evidence type="ECO:0000256" key="2">
    <source>
        <dbReference type="ARBA" id="ARBA00022692"/>
    </source>
</evidence>
<feature type="transmembrane region" description="Helical" evidence="5">
    <location>
        <begin position="36"/>
        <end position="54"/>
    </location>
</feature>
<evidence type="ECO:0000256" key="1">
    <source>
        <dbReference type="ARBA" id="ARBA00004141"/>
    </source>
</evidence>
<dbReference type="InterPro" id="IPR049453">
    <property type="entry name" value="Memb_transporter_dom"/>
</dbReference>
<feature type="domain" description="Integral membrane bound transporter" evidence="6">
    <location>
        <begin position="236"/>
        <end position="360"/>
    </location>
</feature>
<feature type="transmembrane region" description="Helical" evidence="5">
    <location>
        <begin position="350"/>
        <end position="368"/>
    </location>
</feature>
<evidence type="ECO:0000313" key="7">
    <source>
        <dbReference type="EMBL" id="BBZ79599.1"/>
    </source>
</evidence>
<comment type="subcellular location">
    <subcellularLocation>
        <location evidence="1">Membrane</location>
        <topology evidence="1">Multi-pass membrane protein</topology>
    </subcellularLocation>
</comment>
<feature type="transmembrane region" description="Helical" evidence="5">
    <location>
        <begin position="317"/>
        <end position="338"/>
    </location>
</feature>
<dbReference type="Proteomes" id="UP000467249">
    <property type="component" value="Chromosome"/>
</dbReference>
<dbReference type="RefSeq" id="WP_163806922.1">
    <property type="nucleotide sequence ID" value="NZ_AP022620.1"/>
</dbReference>
<keyword evidence="2 5" id="KW-0812">Transmembrane</keyword>
<evidence type="ECO:0000256" key="3">
    <source>
        <dbReference type="ARBA" id="ARBA00022989"/>
    </source>
</evidence>
<dbReference type="KEGG" id="many:MANY_49360"/>
<evidence type="ECO:0000259" key="6">
    <source>
        <dbReference type="Pfam" id="PF13515"/>
    </source>
</evidence>
<gene>
    <name evidence="7" type="ORF">MANY_49360</name>
</gene>
<keyword evidence="4 5" id="KW-0472">Membrane</keyword>
<dbReference type="EMBL" id="AP022620">
    <property type="protein sequence ID" value="BBZ79599.1"/>
    <property type="molecule type" value="Genomic_DNA"/>
</dbReference>
<evidence type="ECO:0000256" key="5">
    <source>
        <dbReference type="SAM" id="Phobius"/>
    </source>
</evidence>
<keyword evidence="3 5" id="KW-1133">Transmembrane helix</keyword>
<dbReference type="Pfam" id="PF13515">
    <property type="entry name" value="FUSC_2"/>
    <property type="match status" value="1"/>
</dbReference>
<reference evidence="7 8" key="1">
    <citation type="journal article" date="2019" name="Emerg. Microbes Infect.">
        <title>Comprehensive subspecies identification of 175 nontuberculous mycobacteria species based on 7547 genomic profiles.</title>
        <authorList>
            <person name="Matsumoto Y."/>
            <person name="Kinjo T."/>
            <person name="Motooka D."/>
            <person name="Nabeya D."/>
            <person name="Jung N."/>
            <person name="Uechi K."/>
            <person name="Horii T."/>
            <person name="Iida T."/>
            <person name="Fujita J."/>
            <person name="Nakamura S."/>
        </authorList>
    </citation>
    <scope>NUCLEOTIDE SEQUENCE [LARGE SCALE GENOMIC DNA]</scope>
    <source>
        <strain evidence="7 8">JCM 30275</strain>
    </source>
</reference>
<organism evidence="7 8">
    <name type="scientific">Mycolicibacterium anyangense</name>
    <dbReference type="NCBI Taxonomy" id="1431246"/>
    <lineage>
        <taxon>Bacteria</taxon>
        <taxon>Bacillati</taxon>
        <taxon>Actinomycetota</taxon>
        <taxon>Actinomycetes</taxon>
        <taxon>Mycobacteriales</taxon>
        <taxon>Mycobacteriaceae</taxon>
        <taxon>Mycolicibacterium</taxon>
    </lineage>
</organism>
<evidence type="ECO:0000256" key="4">
    <source>
        <dbReference type="ARBA" id="ARBA00023136"/>
    </source>
</evidence>
<feature type="transmembrane region" description="Helical" evidence="5">
    <location>
        <begin position="249"/>
        <end position="267"/>
    </location>
</feature>